<dbReference type="Proteomes" id="UP000663881">
    <property type="component" value="Unassembled WGS sequence"/>
</dbReference>
<dbReference type="EMBL" id="CAJOAY010000105">
    <property type="protein sequence ID" value="CAF3539077.1"/>
    <property type="molecule type" value="Genomic_DNA"/>
</dbReference>
<reference evidence="8" key="1">
    <citation type="submission" date="2021-02" db="EMBL/GenBank/DDBJ databases">
        <authorList>
            <person name="Nowell W R."/>
        </authorList>
    </citation>
    <scope>NUCLEOTIDE SEQUENCE</scope>
</reference>
<keyword evidence="1" id="KW-0479">Metal-binding</keyword>
<accession>A0A814BQ07</accession>
<evidence type="ECO:0000256" key="4">
    <source>
        <dbReference type="ARBA" id="ARBA00022833"/>
    </source>
</evidence>
<keyword evidence="4" id="KW-0862">Zinc</keyword>
<dbReference type="SMART" id="SM00355">
    <property type="entry name" value="ZnF_C2H2"/>
    <property type="match status" value="5"/>
</dbReference>
<dbReference type="PANTHER" id="PTHR24409">
    <property type="entry name" value="ZINC FINGER PROTEIN 142"/>
    <property type="match status" value="1"/>
</dbReference>
<proteinExistence type="predicted"/>
<evidence type="ECO:0000313" key="9">
    <source>
        <dbReference type="EMBL" id="CAF3539077.1"/>
    </source>
</evidence>
<dbReference type="Gene3D" id="3.30.160.60">
    <property type="entry name" value="Classic Zinc Finger"/>
    <property type="match status" value="1"/>
</dbReference>
<feature type="region of interest" description="Disordered" evidence="6">
    <location>
        <begin position="412"/>
        <end position="443"/>
    </location>
</feature>
<evidence type="ECO:0000259" key="7">
    <source>
        <dbReference type="PROSITE" id="PS50157"/>
    </source>
</evidence>
<evidence type="ECO:0000256" key="1">
    <source>
        <dbReference type="ARBA" id="ARBA00022723"/>
    </source>
</evidence>
<keyword evidence="3 5" id="KW-0863">Zinc-finger</keyword>
<dbReference type="AlphaFoldDB" id="A0A814BQ07"/>
<feature type="domain" description="C2H2-type" evidence="7">
    <location>
        <begin position="299"/>
        <end position="327"/>
    </location>
</feature>
<keyword evidence="2" id="KW-0677">Repeat</keyword>
<evidence type="ECO:0000256" key="6">
    <source>
        <dbReference type="SAM" id="MobiDB-lite"/>
    </source>
</evidence>
<protein>
    <recommendedName>
        <fullName evidence="7">C2H2-type domain-containing protein</fullName>
    </recommendedName>
</protein>
<dbReference type="GO" id="GO:0000981">
    <property type="term" value="F:DNA-binding transcription factor activity, RNA polymerase II-specific"/>
    <property type="evidence" value="ECO:0007669"/>
    <property type="project" value="TreeGrafter"/>
</dbReference>
<dbReference type="PROSITE" id="PS50157">
    <property type="entry name" value="ZINC_FINGER_C2H2_2"/>
    <property type="match status" value="1"/>
</dbReference>
<evidence type="ECO:0000256" key="3">
    <source>
        <dbReference type="ARBA" id="ARBA00022771"/>
    </source>
</evidence>
<dbReference type="Proteomes" id="UP000663891">
    <property type="component" value="Unassembled WGS sequence"/>
</dbReference>
<organism evidence="8 10">
    <name type="scientific">Adineta steineri</name>
    <dbReference type="NCBI Taxonomy" id="433720"/>
    <lineage>
        <taxon>Eukaryota</taxon>
        <taxon>Metazoa</taxon>
        <taxon>Spiralia</taxon>
        <taxon>Gnathifera</taxon>
        <taxon>Rotifera</taxon>
        <taxon>Eurotatoria</taxon>
        <taxon>Bdelloidea</taxon>
        <taxon>Adinetida</taxon>
        <taxon>Adinetidae</taxon>
        <taxon>Adineta</taxon>
    </lineage>
</organism>
<evidence type="ECO:0000256" key="5">
    <source>
        <dbReference type="PROSITE-ProRule" id="PRU00042"/>
    </source>
</evidence>
<gene>
    <name evidence="9" type="ORF">OKA104_LOCUS3502</name>
    <name evidence="8" type="ORF">VCS650_LOCUS11009</name>
</gene>
<dbReference type="GO" id="GO:0008270">
    <property type="term" value="F:zinc ion binding"/>
    <property type="evidence" value="ECO:0007669"/>
    <property type="project" value="UniProtKB-KW"/>
</dbReference>
<dbReference type="EMBL" id="CAJNON010000080">
    <property type="protein sequence ID" value="CAF0932402.1"/>
    <property type="molecule type" value="Genomic_DNA"/>
</dbReference>
<name>A0A814BQ07_9BILA</name>
<dbReference type="InterPro" id="IPR013087">
    <property type="entry name" value="Znf_C2H2_type"/>
</dbReference>
<dbReference type="GO" id="GO:0005634">
    <property type="term" value="C:nucleus"/>
    <property type="evidence" value="ECO:0007669"/>
    <property type="project" value="TreeGrafter"/>
</dbReference>
<dbReference type="OrthoDB" id="7930430at2759"/>
<feature type="region of interest" description="Disordered" evidence="6">
    <location>
        <begin position="239"/>
        <end position="259"/>
    </location>
</feature>
<dbReference type="PROSITE" id="PS00028">
    <property type="entry name" value="ZINC_FINGER_C2H2_1"/>
    <property type="match status" value="1"/>
</dbReference>
<dbReference type="GO" id="GO:0000977">
    <property type="term" value="F:RNA polymerase II transcription regulatory region sequence-specific DNA binding"/>
    <property type="evidence" value="ECO:0007669"/>
    <property type="project" value="TreeGrafter"/>
</dbReference>
<sequence>MKRKLPLTNSEIVQSVSKDLNETSPNLNNVDRENDLDDYADQIFNYLNETSTKTTTTSSLPQVENNQINSSSQLFIPTHSSNNEMKSFLCSFCPYFTQNIQEFQIHIAKHTEKNFRCLLCPCMYKYRRDCVTHMKRKHSNDVTGSISQHIEKINNNNSIQPSTSTFSINPNLCSEQKRYGCPYCPLMAKSTSSIYRHQSRMHTSFPKIVHKYSTDDPNTRNLVAILKQKSMKNEELLKPELPNENDLPDPLNISSSSSSSTIHQQTESFSLVNRHRCAASKHITAHNICLSNGRLSKIFQCCLCDYRAYHRSNVVRHVKKIHTNNIDQSNPQLIEENSNKLIIDDESNLNNSHVEQIPNYSLNTIVQAPIIPINNDSNKSYADIHLSINIFLPKKKKYNLLNRARSDCSNDGYSDENISHDDDDDGDGITKIHISSSNQQNLSSGSLYKPHKCRRCFYRSNWKTDMLHHIRLKHHINHASKSDYVSMDFDSALRSFSNYEKTFGKVLKNRLLLPKIDYIDCTWEELKSKLFINDDQKK</sequence>
<evidence type="ECO:0000256" key="2">
    <source>
        <dbReference type="ARBA" id="ARBA00022737"/>
    </source>
</evidence>
<dbReference type="PANTHER" id="PTHR24409:SF295">
    <property type="entry name" value="AZ2-RELATED"/>
    <property type="match status" value="1"/>
</dbReference>
<evidence type="ECO:0000313" key="10">
    <source>
        <dbReference type="Proteomes" id="UP000663891"/>
    </source>
</evidence>
<evidence type="ECO:0000313" key="8">
    <source>
        <dbReference type="EMBL" id="CAF0932402.1"/>
    </source>
</evidence>
<comment type="caution">
    <text evidence="8">The sequence shown here is derived from an EMBL/GenBank/DDBJ whole genome shotgun (WGS) entry which is preliminary data.</text>
</comment>